<organism evidence="1 2">
    <name type="scientific">Acidiferrimicrobium australe</name>
    <dbReference type="NCBI Taxonomy" id="2664430"/>
    <lineage>
        <taxon>Bacteria</taxon>
        <taxon>Bacillati</taxon>
        <taxon>Actinomycetota</taxon>
        <taxon>Acidimicrobiia</taxon>
        <taxon>Acidimicrobiales</taxon>
        <taxon>Acidimicrobiaceae</taxon>
        <taxon>Acidiferrimicrobium</taxon>
    </lineage>
</organism>
<gene>
    <name evidence="1" type="ORF">GHK86_08255</name>
</gene>
<comment type="caution">
    <text evidence="1">The sequence shown here is derived from an EMBL/GenBank/DDBJ whole genome shotgun (WGS) entry which is preliminary data.</text>
</comment>
<protein>
    <submittedName>
        <fullName evidence="1">DUF4432 family protein</fullName>
    </submittedName>
</protein>
<dbReference type="InterPro" id="IPR027839">
    <property type="entry name" value="DUF4432"/>
</dbReference>
<dbReference type="SUPFAM" id="SSF74650">
    <property type="entry name" value="Galactose mutarotase-like"/>
    <property type="match status" value="1"/>
</dbReference>
<dbReference type="Pfam" id="PF14486">
    <property type="entry name" value="DUF4432"/>
    <property type="match status" value="1"/>
</dbReference>
<keyword evidence="2" id="KW-1185">Reference proteome</keyword>
<reference evidence="1 2" key="1">
    <citation type="submission" date="2019-11" db="EMBL/GenBank/DDBJ databases">
        <title>Acidiferrimicrobium australis gen. nov., sp. nov., an acidophilic and obligately heterotrophic, member of the Actinobacteria that catalyses dissimilatory oxido- reduction of iron isolated from metal-rich acidic water in Chile.</title>
        <authorList>
            <person name="Gonzalez D."/>
            <person name="Huber K."/>
            <person name="Hedrich S."/>
            <person name="Rojas-Villalobos C."/>
            <person name="Quatrini R."/>
            <person name="Dinamarca M.A."/>
            <person name="Schwarz A."/>
            <person name="Canales C."/>
            <person name="Nancucheo I."/>
        </authorList>
    </citation>
    <scope>NUCLEOTIDE SEQUENCE [LARGE SCALE GENOMIC DNA]</scope>
    <source>
        <strain evidence="1 2">USS-CCA1</strain>
    </source>
</reference>
<sequence>MTCTVSEEERAGWRALVLDNGELRVAVLPEKGGDVYELVDVASGVDVLFKAPSGLRPPGSAPLRGSGDTPFLAHYEGGWQELFPSVGSSCSYRGRAVPFHGEVAVRAWDASVLSGRGSEATVELVVRCETVPLVLRRTLRLSDGSRRLVVDEEVSNRSDQATELVWGHHLVLGAPFVEDGCRLDTPASVIVTPADLWEATARLAPGQRSRWPIALGAAGAAVDLRAIPGHGAASHDDVYLTGLSAGWASVDNRRLGLRVTLGFDPELFRWLVSWQPYGGARAEPLAGSYGVGLEPWTTNLNLEDAVRAGDAVVVAGGAVLRTRLTVDLHQIGG</sequence>
<dbReference type="InterPro" id="IPR011013">
    <property type="entry name" value="Gal_mutarotase_sf_dom"/>
</dbReference>
<dbReference type="Gene3D" id="2.70.98.10">
    <property type="match status" value="1"/>
</dbReference>
<evidence type="ECO:0000313" key="2">
    <source>
        <dbReference type="Proteomes" id="UP000437736"/>
    </source>
</evidence>
<dbReference type="Proteomes" id="UP000437736">
    <property type="component" value="Unassembled WGS sequence"/>
</dbReference>
<evidence type="ECO:0000313" key="1">
    <source>
        <dbReference type="EMBL" id="MST32712.1"/>
    </source>
</evidence>
<name>A0ABW9QTS7_9ACTN</name>
<dbReference type="InterPro" id="IPR014718">
    <property type="entry name" value="GH-type_carb-bd"/>
</dbReference>
<proteinExistence type="predicted"/>
<dbReference type="EMBL" id="WJHE01000367">
    <property type="protein sequence ID" value="MST32712.1"/>
    <property type="molecule type" value="Genomic_DNA"/>
</dbReference>
<accession>A0ABW9QTS7</accession>